<organism evidence="5 6">
    <name type="scientific">Botrimarina mediterranea</name>
    <dbReference type="NCBI Taxonomy" id="2528022"/>
    <lineage>
        <taxon>Bacteria</taxon>
        <taxon>Pseudomonadati</taxon>
        <taxon>Planctomycetota</taxon>
        <taxon>Planctomycetia</taxon>
        <taxon>Pirellulales</taxon>
        <taxon>Lacipirellulaceae</taxon>
        <taxon>Botrimarina</taxon>
    </lineage>
</organism>
<evidence type="ECO:0000256" key="1">
    <source>
        <dbReference type="ARBA" id="ARBA00023015"/>
    </source>
</evidence>
<dbReference type="SMART" id="SM00345">
    <property type="entry name" value="HTH_GNTR"/>
    <property type="match status" value="1"/>
</dbReference>
<dbReference type="PROSITE" id="PS50949">
    <property type="entry name" value="HTH_GNTR"/>
    <property type="match status" value="1"/>
</dbReference>
<dbReference type="SMART" id="SM00895">
    <property type="entry name" value="FCD"/>
    <property type="match status" value="1"/>
</dbReference>
<dbReference type="SUPFAM" id="SSF46785">
    <property type="entry name" value="Winged helix' DNA-binding domain"/>
    <property type="match status" value="1"/>
</dbReference>
<evidence type="ECO:0000256" key="2">
    <source>
        <dbReference type="ARBA" id="ARBA00023125"/>
    </source>
</evidence>
<dbReference type="Gene3D" id="1.20.120.530">
    <property type="entry name" value="GntR ligand-binding domain-like"/>
    <property type="match status" value="1"/>
</dbReference>
<dbReference type="InterPro" id="IPR008920">
    <property type="entry name" value="TF_FadR/GntR_C"/>
</dbReference>
<dbReference type="Gene3D" id="1.10.10.10">
    <property type="entry name" value="Winged helix-like DNA-binding domain superfamily/Winged helix DNA-binding domain"/>
    <property type="match status" value="1"/>
</dbReference>
<dbReference type="InterPro" id="IPR000524">
    <property type="entry name" value="Tscrpt_reg_HTH_GntR"/>
</dbReference>
<dbReference type="Proteomes" id="UP000316426">
    <property type="component" value="Chromosome"/>
</dbReference>
<evidence type="ECO:0000313" key="5">
    <source>
        <dbReference type="EMBL" id="QDV74443.1"/>
    </source>
</evidence>
<dbReference type="KEGG" id="bmei:Spa11_26460"/>
<evidence type="ECO:0000313" key="6">
    <source>
        <dbReference type="Proteomes" id="UP000316426"/>
    </source>
</evidence>
<keyword evidence="1" id="KW-0805">Transcription regulation</keyword>
<name>A0A518K9J3_9BACT</name>
<gene>
    <name evidence="5" type="primary">ydfH</name>
    <name evidence="5" type="ORF">Spa11_26460</name>
</gene>
<dbReference type="GO" id="GO:0003700">
    <property type="term" value="F:DNA-binding transcription factor activity"/>
    <property type="evidence" value="ECO:0007669"/>
    <property type="project" value="InterPro"/>
</dbReference>
<keyword evidence="2" id="KW-0238">DNA-binding</keyword>
<evidence type="ECO:0000256" key="3">
    <source>
        <dbReference type="ARBA" id="ARBA00023163"/>
    </source>
</evidence>
<sequence>MHKRVSRSSEAYSRLRERITTGQLPPGSVVSEAALAKDLGLSRTPIGEALRRLSHEGLVEQVPRYGTIVREVSSSELVELFEIREALEGMAASKAAERISPEALGELGSLCDSIEAEVACATAANSLRLDGESLRRFLAADMAFHMLIIASAGNRRLTDLIENTRSISSMFNARRGEHSVERIRNANTAHRSIVEALSARDSDAAQRLVVNHIRTSREQSLQQRENGSPVRLGTINLPDFVRQDLPGA</sequence>
<dbReference type="Pfam" id="PF07729">
    <property type="entry name" value="FCD"/>
    <property type="match status" value="1"/>
</dbReference>
<proteinExistence type="predicted"/>
<protein>
    <submittedName>
        <fullName evidence="5">Putative HTH-type transcriptional regulator YdfH</fullName>
    </submittedName>
</protein>
<evidence type="ECO:0000259" key="4">
    <source>
        <dbReference type="PROSITE" id="PS50949"/>
    </source>
</evidence>
<dbReference type="PANTHER" id="PTHR43537">
    <property type="entry name" value="TRANSCRIPTIONAL REGULATOR, GNTR FAMILY"/>
    <property type="match status" value="1"/>
</dbReference>
<feature type="domain" description="HTH gntR-type" evidence="4">
    <location>
        <begin position="5"/>
        <end position="72"/>
    </location>
</feature>
<dbReference type="CDD" id="cd07377">
    <property type="entry name" value="WHTH_GntR"/>
    <property type="match status" value="1"/>
</dbReference>
<dbReference type="InterPro" id="IPR011711">
    <property type="entry name" value="GntR_C"/>
</dbReference>
<dbReference type="InterPro" id="IPR036388">
    <property type="entry name" value="WH-like_DNA-bd_sf"/>
</dbReference>
<dbReference type="SUPFAM" id="SSF48008">
    <property type="entry name" value="GntR ligand-binding domain-like"/>
    <property type="match status" value="1"/>
</dbReference>
<dbReference type="PRINTS" id="PR00035">
    <property type="entry name" value="HTHGNTR"/>
</dbReference>
<keyword evidence="6" id="KW-1185">Reference proteome</keyword>
<dbReference type="AlphaFoldDB" id="A0A518K9J3"/>
<dbReference type="EMBL" id="CP036349">
    <property type="protein sequence ID" value="QDV74443.1"/>
    <property type="molecule type" value="Genomic_DNA"/>
</dbReference>
<accession>A0A518K9J3</accession>
<dbReference type="Pfam" id="PF00392">
    <property type="entry name" value="GntR"/>
    <property type="match status" value="1"/>
</dbReference>
<reference evidence="5 6" key="1">
    <citation type="submission" date="2019-02" db="EMBL/GenBank/DDBJ databases">
        <title>Deep-cultivation of Planctomycetes and their phenomic and genomic characterization uncovers novel biology.</title>
        <authorList>
            <person name="Wiegand S."/>
            <person name="Jogler M."/>
            <person name="Boedeker C."/>
            <person name="Pinto D."/>
            <person name="Vollmers J."/>
            <person name="Rivas-Marin E."/>
            <person name="Kohn T."/>
            <person name="Peeters S.H."/>
            <person name="Heuer A."/>
            <person name="Rast P."/>
            <person name="Oberbeckmann S."/>
            <person name="Bunk B."/>
            <person name="Jeske O."/>
            <person name="Meyerdierks A."/>
            <person name="Storesund J.E."/>
            <person name="Kallscheuer N."/>
            <person name="Luecker S."/>
            <person name="Lage O.M."/>
            <person name="Pohl T."/>
            <person name="Merkel B.J."/>
            <person name="Hornburger P."/>
            <person name="Mueller R.-W."/>
            <person name="Bruemmer F."/>
            <person name="Labrenz M."/>
            <person name="Spormann A.M."/>
            <person name="Op den Camp H."/>
            <person name="Overmann J."/>
            <person name="Amann R."/>
            <person name="Jetten M.S.M."/>
            <person name="Mascher T."/>
            <person name="Medema M.H."/>
            <person name="Devos D.P."/>
            <person name="Kaster A.-K."/>
            <person name="Ovreas L."/>
            <person name="Rohde M."/>
            <person name="Galperin M.Y."/>
            <person name="Jogler C."/>
        </authorList>
    </citation>
    <scope>NUCLEOTIDE SEQUENCE [LARGE SCALE GENOMIC DNA]</scope>
    <source>
        <strain evidence="5 6">Spa11</strain>
    </source>
</reference>
<keyword evidence="3" id="KW-0804">Transcription</keyword>
<dbReference type="PANTHER" id="PTHR43537:SF5">
    <property type="entry name" value="UXU OPERON TRANSCRIPTIONAL REGULATOR"/>
    <property type="match status" value="1"/>
</dbReference>
<dbReference type="InterPro" id="IPR036390">
    <property type="entry name" value="WH_DNA-bd_sf"/>
</dbReference>
<dbReference type="GO" id="GO:0003677">
    <property type="term" value="F:DNA binding"/>
    <property type="evidence" value="ECO:0007669"/>
    <property type="project" value="UniProtKB-KW"/>
</dbReference>
<dbReference type="RefSeq" id="WP_145112852.1">
    <property type="nucleotide sequence ID" value="NZ_CP036349.1"/>
</dbReference>